<reference evidence="1 2" key="1">
    <citation type="submission" date="2019-03" db="EMBL/GenBank/DDBJ databases">
        <title>Nematode-trapping fungi genome.</title>
        <authorList>
            <person name="Vidal-Diez De Ulzurrun G."/>
        </authorList>
    </citation>
    <scope>NUCLEOTIDE SEQUENCE [LARGE SCALE GENOMIC DNA]</scope>
    <source>
        <strain evidence="1 2">TWF154</strain>
    </source>
</reference>
<dbReference type="AlphaFoldDB" id="A0A7C8PPN8"/>
<comment type="caution">
    <text evidence="1">The sequence shown here is derived from an EMBL/GenBank/DDBJ whole genome shotgun (WGS) entry which is preliminary data.</text>
</comment>
<evidence type="ECO:0000313" key="2">
    <source>
        <dbReference type="Proteomes" id="UP000297595"/>
    </source>
</evidence>
<protein>
    <submittedName>
        <fullName evidence="1">Uncharacterized protein</fullName>
    </submittedName>
</protein>
<proteinExistence type="predicted"/>
<accession>A0A7C8PPN8</accession>
<dbReference type="EMBL" id="SOZJ01000003">
    <property type="protein sequence ID" value="TGJ69716.1"/>
    <property type="molecule type" value="Genomic_DNA"/>
</dbReference>
<gene>
    <name evidence="1" type="ORF">EYR41_005736</name>
</gene>
<dbReference type="Proteomes" id="UP000297595">
    <property type="component" value="Unassembled WGS sequence"/>
</dbReference>
<organism evidence="1 2">
    <name type="scientific">Orbilia oligospora</name>
    <name type="common">Nematode-trapping fungus</name>
    <name type="synonym">Arthrobotrys oligospora</name>
    <dbReference type="NCBI Taxonomy" id="2813651"/>
    <lineage>
        <taxon>Eukaryota</taxon>
        <taxon>Fungi</taxon>
        <taxon>Dikarya</taxon>
        <taxon>Ascomycota</taxon>
        <taxon>Pezizomycotina</taxon>
        <taxon>Orbiliomycetes</taxon>
        <taxon>Orbiliales</taxon>
        <taxon>Orbiliaceae</taxon>
        <taxon>Orbilia</taxon>
    </lineage>
</organism>
<name>A0A7C8PPN8_ORBOL</name>
<sequence>MAMIPKPKEHDLQKRERAIIVIFGEEQDPDQPDFNGLYEKMRADAKDAYKEVIKPENQNNTAWKLLPPALKQRAINRLLEIARMSPESYYTYFERSQNGWLPEYLLRSYSRYHINHVTGARKMATSVTTAATTSTGLFTAASTAVPDSVNTPAATVLPVSGSSTSSRLKRNIELRDLLN</sequence>
<evidence type="ECO:0000313" key="1">
    <source>
        <dbReference type="EMBL" id="TGJ69716.1"/>
    </source>
</evidence>
<dbReference type="OrthoDB" id="5317921at2759"/>